<evidence type="ECO:0000313" key="7">
    <source>
        <dbReference type="Proteomes" id="UP000626109"/>
    </source>
</evidence>
<dbReference type="GO" id="GO:0036373">
    <property type="term" value="F:L-fucose mutarotase activity"/>
    <property type="evidence" value="ECO:0007669"/>
    <property type="project" value="UniProtKB-EC"/>
</dbReference>
<evidence type="ECO:0000313" key="4">
    <source>
        <dbReference type="EMBL" id="CAE8623004.1"/>
    </source>
</evidence>
<dbReference type="EMBL" id="CAJNNW010034399">
    <property type="protein sequence ID" value="CAE8722559.1"/>
    <property type="molecule type" value="Genomic_DNA"/>
</dbReference>
<dbReference type="SUPFAM" id="SSF102546">
    <property type="entry name" value="RbsD-like"/>
    <property type="match status" value="1"/>
</dbReference>
<keyword evidence="8" id="KW-1185">Reference proteome</keyword>
<dbReference type="Proteomes" id="UP000626109">
    <property type="component" value="Unassembled WGS sequence"/>
</dbReference>
<dbReference type="Pfam" id="PF05025">
    <property type="entry name" value="RbsD_FucU"/>
    <property type="match status" value="1"/>
</dbReference>
<gene>
    <name evidence="4" type="ORF">PGLA1383_LOCUS40336</name>
    <name evidence="5" type="ORF">PGLA2088_LOCUS36799</name>
    <name evidence="6" type="ORF">PGLA2088_LOCUS42608</name>
</gene>
<dbReference type="OrthoDB" id="10011710at2759"/>
<name>A0A813KY11_POLGL</name>
<dbReference type="PANTHER" id="PTHR31690">
    <property type="entry name" value="FUCOSE MUTAROTASE"/>
    <property type="match status" value="1"/>
</dbReference>
<comment type="catalytic activity">
    <reaction evidence="2">
        <text>alpha-L-fucose = beta-L-fucose</text>
        <dbReference type="Rhea" id="RHEA:25580"/>
        <dbReference type="ChEBI" id="CHEBI:42548"/>
        <dbReference type="ChEBI" id="CHEBI:42589"/>
        <dbReference type="EC" id="5.1.3.29"/>
    </reaction>
</comment>
<dbReference type="EC" id="5.1.3.29" evidence="3"/>
<keyword evidence="1" id="KW-0413">Isomerase</keyword>
<dbReference type="GO" id="GO:0042806">
    <property type="term" value="F:fucose binding"/>
    <property type="evidence" value="ECO:0007669"/>
    <property type="project" value="TreeGrafter"/>
</dbReference>
<protein>
    <recommendedName>
        <fullName evidence="3">L-fucose mutarotase</fullName>
        <ecNumber evidence="3">5.1.3.29</ecNumber>
    </recommendedName>
</protein>
<dbReference type="InterPro" id="IPR007721">
    <property type="entry name" value="RbsD_FucU"/>
</dbReference>
<dbReference type="EMBL" id="CAJNNV010028098">
    <property type="protein sequence ID" value="CAE8623004.1"/>
    <property type="molecule type" value="Genomic_DNA"/>
</dbReference>
<comment type="caution">
    <text evidence="5">The sequence shown here is derived from an EMBL/GenBank/DDBJ whole genome shotgun (WGS) entry which is preliminary data.</text>
</comment>
<dbReference type="OMA" id="PVWDTYT"/>
<dbReference type="InterPro" id="IPR050443">
    <property type="entry name" value="RbsD/FucU_mutarotase"/>
</dbReference>
<dbReference type="GO" id="GO:0006004">
    <property type="term" value="P:fucose metabolic process"/>
    <property type="evidence" value="ECO:0007669"/>
    <property type="project" value="TreeGrafter"/>
</dbReference>
<proteinExistence type="predicted"/>
<dbReference type="InterPro" id="IPR023750">
    <property type="entry name" value="RbsD-like_sf"/>
</dbReference>
<accession>A0A813KY11</accession>
<dbReference type="Proteomes" id="UP000654075">
    <property type="component" value="Unassembled WGS sequence"/>
</dbReference>
<evidence type="ECO:0000313" key="6">
    <source>
        <dbReference type="EMBL" id="CAE8722559.1"/>
    </source>
</evidence>
<evidence type="ECO:0000313" key="5">
    <source>
        <dbReference type="EMBL" id="CAE8712034.1"/>
    </source>
</evidence>
<evidence type="ECO:0000256" key="3">
    <source>
        <dbReference type="ARBA" id="ARBA00038859"/>
    </source>
</evidence>
<evidence type="ECO:0000256" key="2">
    <source>
        <dbReference type="ARBA" id="ARBA00036324"/>
    </source>
</evidence>
<reference evidence="5" key="1">
    <citation type="submission" date="2021-02" db="EMBL/GenBank/DDBJ databases">
        <authorList>
            <person name="Dougan E. K."/>
            <person name="Rhodes N."/>
            <person name="Thang M."/>
            <person name="Chan C."/>
        </authorList>
    </citation>
    <scope>NUCLEOTIDE SEQUENCE</scope>
</reference>
<dbReference type="AlphaFoldDB" id="A0A813KY11"/>
<dbReference type="PANTHER" id="PTHR31690:SF4">
    <property type="entry name" value="FUCOSE MUTAROTASE"/>
    <property type="match status" value="1"/>
</dbReference>
<sequence length="158" mass="17260">MGLLKGIDPLLTADLLYVLRSMGHGDELVICDCNFPAVTTAAATSSGKLVILAGAECPQAIDAITSVLPLDYFVPDPVHFMSPSEGNELPTSSQGVHETVQGYFDIEMQPLERFAFYERAKKAFAVVQTMERRPYCCFILKKGVVGPDGRDLKPDFTD</sequence>
<organism evidence="5 7">
    <name type="scientific">Polarella glacialis</name>
    <name type="common">Dinoflagellate</name>
    <dbReference type="NCBI Taxonomy" id="89957"/>
    <lineage>
        <taxon>Eukaryota</taxon>
        <taxon>Sar</taxon>
        <taxon>Alveolata</taxon>
        <taxon>Dinophyceae</taxon>
        <taxon>Suessiales</taxon>
        <taxon>Suessiaceae</taxon>
        <taxon>Polarella</taxon>
    </lineage>
</organism>
<dbReference type="EMBL" id="CAJNNW010032259">
    <property type="protein sequence ID" value="CAE8712034.1"/>
    <property type="molecule type" value="Genomic_DNA"/>
</dbReference>
<dbReference type="Gene3D" id="3.40.1650.10">
    <property type="entry name" value="RbsD-like domain"/>
    <property type="match status" value="1"/>
</dbReference>
<evidence type="ECO:0000256" key="1">
    <source>
        <dbReference type="ARBA" id="ARBA00023235"/>
    </source>
</evidence>
<evidence type="ECO:0000313" key="8">
    <source>
        <dbReference type="Proteomes" id="UP000654075"/>
    </source>
</evidence>